<dbReference type="Proteomes" id="UP000237846">
    <property type="component" value="Unassembled WGS sequence"/>
</dbReference>
<gene>
    <name evidence="2" type="ORF">CLV72_106216</name>
</gene>
<feature type="transmembrane region" description="Helical" evidence="1">
    <location>
        <begin position="278"/>
        <end position="300"/>
    </location>
</feature>
<feature type="transmembrane region" description="Helical" evidence="1">
    <location>
        <begin position="212"/>
        <end position="235"/>
    </location>
</feature>
<dbReference type="AlphaFoldDB" id="A0A2T0Q065"/>
<dbReference type="EMBL" id="PVZC01000006">
    <property type="protein sequence ID" value="PRX97180.1"/>
    <property type="molecule type" value="Genomic_DNA"/>
</dbReference>
<feature type="transmembrane region" description="Helical" evidence="1">
    <location>
        <begin position="166"/>
        <end position="192"/>
    </location>
</feature>
<evidence type="ECO:0000313" key="2">
    <source>
        <dbReference type="EMBL" id="PRX97180.1"/>
    </source>
</evidence>
<accession>A0A2T0Q065</accession>
<evidence type="ECO:0000313" key="3">
    <source>
        <dbReference type="Proteomes" id="UP000237846"/>
    </source>
</evidence>
<evidence type="ECO:0000256" key="1">
    <source>
        <dbReference type="SAM" id="Phobius"/>
    </source>
</evidence>
<sequence>MNPGPPTGVPPGSVPTQPGAAAHRVFRAPGSAVVMIGVVLVVVSLFLPYLGGQYPDQAAWGPFGRGSGDLVTVLALLALCLTGPLLAYTARRDGFAGWSLIGGLPLLVLPWLGHAPFLWVQVVNGGETTAFGPGFVLHGFGALVIVLGAAAAVVTPRSPRWRPPGAWAALLAVVATAVAALGTALLMTSVLLPSAAVSSTEALPDDLSAGGIVLLALQPVLLSAQSALTVFWAALAALSRRLWLVLPAIPFALATAVLCWYGARYGSATDGTVVGQALTYAGTLFTVAGPLTGVLAAIVGRWHRKG</sequence>
<feature type="transmembrane region" description="Helical" evidence="1">
    <location>
        <begin position="242"/>
        <end position="263"/>
    </location>
</feature>
<keyword evidence="1" id="KW-0812">Transmembrane</keyword>
<keyword evidence="1" id="KW-0472">Membrane</keyword>
<feature type="transmembrane region" description="Helical" evidence="1">
    <location>
        <begin position="135"/>
        <end position="154"/>
    </location>
</feature>
<dbReference type="RefSeq" id="WP_106249008.1">
    <property type="nucleotide sequence ID" value="NZ_PVZC01000006.1"/>
</dbReference>
<reference evidence="2 3" key="1">
    <citation type="submission" date="2018-03" db="EMBL/GenBank/DDBJ databases">
        <title>Genomic Encyclopedia of Archaeal and Bacterial Type Strains, Phase II (KMG-II): from individual species to whole genera.</title>
        <authorList>
            <person name="Goeker M."/>
        </authorList>
    </citation>
    <scope>NUCLEOTIDE SEQUENCE [LARGE SCALE GENOMIC DNA]</scope>
    <source>
        <strain evidence="2 3">DSM 45601</strain>
    </source>
</reference>
<keyword evidence="1" id="KW-1133">Transmembrane helix</keyword>
<feature type="transmembrane region" description="Helical" evidence="1">
    <location>
        <begin position="95"/>
        <end position="115"/>
    </location>
</feature>
<proteinExistence type="predicted"/>
<feature type="transmembrane region" description="Helical" evidence="1">
    <location>
        <begin position="70"/>
        <end position="88"/>
    </location>
</feature>
<comment type="caution">
    <text evidence="2">The sequence shown here is derived from an EMBL/GenBank/DDBJ whole genome shotgun (WGS) entry which is preliminary data.</text>
</comment>
<organism evidence="2 3">
    <name type="scientific">Allonocardiopsis opalescens</name>
    <dbReference type="NCBI Taxonomy" id="1144618"/>
    <lineage>
        <taxon>Bacteria</taxon>
        <taxon>Bacillati</taxon>
        <taxon>Actinomycetota</taxon>
        <taxon>Actinomycetes</taxon>
        <taxon>Streptosporangiales</taxon>
        <taxon>Allonocardiopsis</taxon>
    </lineage>
</organism>
<protein>
    <submittedName>
        <fullName evidence="2">Uncharacterized protein</fullName>
    </submittedName>
</protein>
<name>A0A2T0Q065_9ACTN</name>
<feature type="transmembrane region" description="Helical" evidence="1">
    <location>
        <begin position="32"/>
        <end position="50"/>
    </location>
</feature>
<keyword evidence="3" id="KW-1185">Reference proteome</keyword>